<dbReference type="SMART" id="SM00177">
    <property type="entry name" value="ARF"/>
    <property type="match status" value="1"/>
</dbReference>
<evidence type="ECO:0000256" key="8">
    <source>
        <dbReference type="ARBA" id="ARBA00022892"/>
    </source>
</evidence>
<feature type="repeat" description="Solcar" evidence="16">
    <location>
        <begin position="125"/>
        <end position="213"/>
    </location>
</feature>
<dbReference type="PANTHER" id="PTHR46080:SF5">
    <property type="entry name" value="OS01G0329400 PROTEIN"/>
    <property type="match status" value="1"/>
</dbReference>
<feature type="repeat" description="Solcar" evidence="16">
    <location>
        <begin position="232"/>
        <end position="319"/>
    </location>
</feature>
<dbReference type="GO" id="GO:0015031">
    <property type="term" value="P:protein transport"/>
    <property type="evidence" value="ECO:0007669"/>
    <property type="project" value="UniProtKB-KW"/>
</dbReference>
<evidence type="ECO:0000256" key="7">
    <source>
        <dbReference type="ARBA" id="ARBA00022741"/>
    </source>
</evidence>
<keyword evidence="19" id="KW-1185">Reference proteome</keyword>
<evidence type="ECO:0000256" key="17">
    <source>
        <dbReference type="RuleBase" id="RU000488"/>
    </source>
</evidence>
<keyword evidence="4 17" id="KW-0813">Transport</keyword>
<evidence type="ECO:0000256" key="6">
    <source>
        <dbReference type="ARBA" id="ARBA00022707"/>
    </source>
</evidence>
<dbReference type="InterPro" id="IPR045872">
    <property type="entry name" value="Arf1-5-like"/>
</dbReference>
<feature type="binding site" evidence="14">
    <location>
        <position position="389"/>
    </location>
    <ligand>
        <name>GTP</name>
        <dbReference type="ChEBI" id="CHEBI:37565"/>
    </ligand>
</feature>
<dbReference type="InterPro" id="IPR006689">
    <property type="entry name" value="Small_GTPase_ARF/SAR"/>
</dbReference>
<evidence type="ECO:0000256" key="13">
    <source>
        <dbReference type="ARBA" id="ARBA00023288"/>
    </source>
</evidence>
<evidence type="ECO:0000256" key="3">
    <source>
        <dbReference type="ARBA" id="ARBA00010290"/>
    </source>
</evidence>
<dbReference type="SMART" id="SM00178">
    <property type="entry name" value="SAR"/>
    <property type="match status" value="1"/>
</dbReference>
<reference evidence="18" key="1">
    <citation type="journal article" date="2022" name="Plant J.">
        <title>Strategies of tolerance reflected in two North American maple genomes.</title>
        <authorList>
            <person name="McEvoy S.L."/>
            <person name="Sezen U.U."/>
            <person name="Trouern-Trend A."/>
            <person name="McMahon S.M."/>
            <person name="Schaberg P.G."/>
            <person name="Yang J."/>
            <person name="Wegrzyn J.L."/>
            <person name="Swenson N.G."/>
        </authorList>
    </citation>
    <scope>NUCLEOTIDE SEQUENCE</scope>
    <source>
        <strain evidence="18">91603</strain>
    </source>
</reference>
<dbReference type="PANTHER" id="PTHR46080">
    <property type="entry name" value="MITOCHONDRIAL SUBSTRATE CARRIER FAMILY PROTEIN J"/>
    <property type="match status" value="1"/>
</dbReference>
<dbReference type="GO" id="GO:0005794">
    <property type="term" value="C:Golgi apparatus"/>
    <property type="evidence" value="ECO:0007669"/>
    <property type="project" value="UniProtKB-SubCell"/>
</dbReference>
<keyword evidence="6" id="KW-0519">Myristate</keyword>
<dbReference type="Pfam" id="PF00153">
    <property type="entry name" value="Mito_carr"/>
    <property type="match status" value="3"/>
</dbReference>
<keyword evidence="11 14" id="KW-0342">GTP-binding</keyword>
<dbReference type="Gene3D" id="1.50.40.10">
    <property type="entry name" value="Mitochondrial carrier domain"/>
    <property type="match status" value="1"/>
</dbReference>
<accession>A0AAD5P3Y1</accession>
<dbReference type="FunFam" id="3.40.50.300:FF:003500">
    <property type="entry name" value="ADP-ribosylation factor 1"/>
    <property type="match status" value="1"/>
</dbReference>
<sequence>MAIETETATAELSLADTDINWDRLDKARFHIIGAILFTVQSALLHPTAVVKTRMQVDGSGFSQMRGVSVFRHILKHDGIRGIFRGFGTSAIGSLPGRVLHLTSLEVSKDLMLKYTEGIGMPEATRVGIANGVAGMLSNLVSCVYYVPLDVICQRLMVKGLPGTTFCNGPFDVVRKVIKAEGFRGMYRGFGLTALTQSPASALWWGAYGAAQHRIWRSLGYGDGVEKKPSHMEMVTVQATAGMVAGACSSVITTPIDTVKTRLQVMDNFGAGRPSVLKTTKTLLKEDGWWGFYRGFGPRFLNMSLYGTTMIVTYELIKTKMGLSFTKLFSRLFAKKEMRILMVGLDAAGKTTILYKLKLGEIVTTIPTIGFNVETVEYKNISFTVWDVGGQDKIRPLWRHYFQNTQGLIFVVDSNDRDRVVEARDELHRMLNEDELREAVLLVFANKQDLPNAMNAAEITDKLGLHSLRQRHWYIQSTCATSGEGLYEGLDWLSNNIASKA</sequence>
<evidence type="ECO:0000256" key="4">
    <source>
        <dbReference type="ARBA" id="ARBA00022448"/>
    </source>
</evidence>
<keyword evidence="12 16" id="KW-0472">Membrane</keyword>
<evidence type="ECO:0000256" key="15">
    <source>
        <dbReference type="PIRSR" id="PIRSR606689-2"/>
    </source>
</evidence>
<evidence type="ECO:0000256" key="11">
    <source>
        <dbReference type="ARBA" id="ARBA00023134"/>
    </source>
</evidence>
<organism evidence="18 19">
    <name type="scientific">Acer negundo</name>
    <name type="common">Box elder</name>
    <dbReference type="NCBI Taxonomy" id="4023"/>
    <lineage>
        <taxon>Eukaryota</taxon>
        <taxon>Viridiplantae</taxon>
        <taxon>Streptophyta</taxon>
        <taxon>Embryophyta</taxon>
        <taxon>Tracheophyta</taxon>
        <taxon>Spermatophyta</taxon>
        <taxon>Magnoliopsida</taxon>
        <taxon>eudicotyledons</taxon>
        <taxon>Gunneridae</taxon>
        <taxon>Pentapetalae</taxon>
        <taxon>rosids</taxon>
        <taxon>malvids</taxon>
        <taxon>Sapindales</taxon>
        <taxon>Sapindaceae</taxon>
        <taxon>Hippocastanoideae</taxon>
        <taxon>Acereae</taxon>
        <taxon>Acer</taxon>
    </lineage>
</organism>
<dbReference type="Gene3D" id="3.40.50.300">
    <property type="entry name" value="P-loop containing nucleotide triphosphate hydrolases"/>
    <property type="match status" value="1"/>
</dbReference>
<feature type="binding site" evidence="15">
    <location>
        <position position="367"/>
    </location>
    <ligand>
        <name>Mg(2+)</name>
        <dbReference type="ChEBI" id="CHEBI:18420"/>
    </ligand>
</feature>
<dbReference type="GO" id="GO:0003924">
    <property type="term" value="F:GTPase activity"/>
    <property type="evidence" value="ECO:0007669"/>
    <property type="project" value="InterPro"/>
</dbReference>
<feature type="binding site" evidence="15">
    <location>
        <position position="350"/>
    </location>
    <ligand>
        <name>Mg(2+)</name>
        <dbReference type="ChEBI" id="CHEBI:18420"/>
    </ligand>
</feature>
<feature type="repeat" description="Solcar" evidence="16">
    <location>
        <begin position="24"/>
        <end position="110"/>
    </location>
</feature>
<evidence type="ECO:0000256" key="16">
    <source>
        <dbReference type="PROSITE-ProRule" id="PRU00282"/>
    </source>
</evidence>
<dbReference type="GO" id="GO:0046872">
    <property type="term" value="F:metal ion binding"/>
    <property type="evidence" value="ECO:0007669"/>
    <property type="project" value="UniProtKB-KW"/>
</dbReference>
<dbReference type="GO" id="GO:0005525">
    <property type="term" value="F:GTP binding"/>
    <property type="evidence" value="ECO:0007669"/>
    <property type="project" value="UniProtKB-KW"/>
</dbReference>
<evidence type="ECO:0000313" key="19">
    <source>
        <dbReference type="Proteomes" id="UP001064489"/>
    </source>
</evidence>
<evidence type="ECO:0000256" key="12">
    <source>
        <dbReference type="ARBA" id="ARBA00023136"/>
    </source>
</evidence>
<dbReference type="SUPFAM" id="SSF103506">
    <property type="entry name" value="Mitochondrial carrier"/>
    <property type="match status" value="1"/>
</dbReference>
<dbReference type="Pfam" id="PF00025">
    <property type="entry name" value="Arf"/>
    <property type="match status" value="1"/>
</dbReference>
<comment type="similarity">
    <text evidence="3">Belongs to the small GTPase superfamily. Arf family.</text>
</comment>
<evidence type="ECO:0000256" key="1">
    <source>
        <dbReference type="ARBA" id="ARBA00004141"/>
    </source>
</evidence>
<keyword evidence="15" id="KW-0460">Magnesium</keyword>
<comment type="similarity">
    <text evidence="17">Belongs to the mitochondrial carrier (TC 2.A.29) family.</text>
</comment>
<evidence type="ECO:0000313" key="18">
    <source>
        <dbReference type="EMBL" id="KAI9196316.1"/>
    </source>
</evidence>
<dbReference type="EMBL" id="JAJSOW010000003">
    <property type="protein sequence ID" value="KAI9196316.1"/>
    <property type="molecule type" value="Genomic_DNA"/>
</dbReference>
<keyword evidence="7 14" id="KW-0547">Nucleotide-binding</keyword>
<gene>
    <name evidence="18" type="ORF">LWI28_022876</name>
</gene>
<proteinExistence type="inferred from homology"/>
<name>A0AAD5P3Y1_ACENE</name>
<dbReference type="NCBIfam" id="TIGR00231">
    <property type="entry name" value="small_GTP"/>
    <property type="match status" value="1"/>
</dbReference>
<dbReference type="InterPro" id="IPR005225">
    <property type="entry name" value="Small_GTP-bd"/>
</dbReference>
<dbReference type="CDD" id="cd04150">
    <property type="entry name" value="Arf1_5_like"/>
    <property type="match status" value="1"/>
</dbReference>
<dbReference type="SMART" id="SM00175">
    <property type="entry name" value="RAB"/>
    <property type="match status" value="1"/>
</dbReference>
<evidence type="ECO:0000256" key="14">
    <source>
        <dbReference type="PIRSR" id="PIRSR606689-1"/>
    </source>
</evidence>
<keyword evidence="8" id="KW-0931">ER-Golgi transport</keyword>
<reference evidence="18" key="2">
    <citation type="submission" date="2023-02" db="EMBL/GenBank/DDBJ databases">
        <authorList>
            <person name="Swenson N.G."/>
            <person name="Wegrzyn J.L."/>
            <person name="Mcevoy S.L."/>
        </authorList>
    </citation>
    <scope>NUCLEOTIDE SEQUENCE</scope>
    <source>
        <strain evidence="18">91603</strain>
        <tissue evidence="18">Leaf</tissue>
    </source>
</reference>
<dbReference type="Proteomes" id="UP001064489">
    <property type="component" value="Chromosome 1"/>
</dbReference>
<dbReference type="GO" id="GO:0016020">
    <property type="term" value="C:membrane"/>
    <property type="evidence" value="ECO:0007669"/>
    <property type="project" value="UniProtKB-SubCell"/>
</dbReference>
<dbReference type="PROSITE" id="PS51417">
    <property type="entry name" value="ARF"/>
    <property type="match status" value="1"/>
</dbReference>
<dbReference type="GO" id="GO:0016192">
    <property type="term" value="P:vesicle-mediated transport"/>
    <property type="evidence" value="ECO:0007669"/>
    <property type="project" value="UniProtKB-KW"/>
</dbReference>
<dbReference type="SUPFAM" id="SSF52540">
    <property type="entry name" value="P-loop containing nucleoside triphosphate hydrolases"/>
    <property type="match status" value="1"/>
</dbReference>
<keyword evidence="5 16" id="KW-0812">Transmembrane</keyword>
<dbReference type="PROSITE" id="PS50920">
    <property type="entry name" value="SOLCAR"/>
    <property type="match status" value="3"/>
</dbReference>
<keyword evidence="10" id="KW-0333">Golgi apparatus</keyword>
<dbReference type="GO" id="GO:0016004">
    <property type="term" value="F:phospholipase activator activity"/>
    <property type="evidence" value="ECO:0007669"/>
    <property type="project" value="UniProtKB-ARBA"/>
</dbReference>
<dbReference type="AlphaFoldDB" id="A0AAD5P3Y1"/>
<feature type="binding site" evidence="14">
    <location>
        <begin position="343"/>
        <end position="350"/>
    </location>
    <ligand>
        <name>GTP</name>
        <dbReference type="ChEBI" id="CHEBI:37565"/>
    </ligand>
</feature>
<keyword evidence="9" id="KW-0653">Protein transport</keyword>
<comment type="subcellular location">
    <subcellularLocation>
        <location evidence="2">Golgi apparatus</location>
    </subcellularLocation>
    <subcellularLocation>
        <location evidence="1">Membrane</location>
        <topology evidence="1">Multi-pass membrane protein</topology>
    </subcellularLocation>
</comment>
<evidence type="ECO:0000256" key="10">
    <source>
        <dbReference type="ARBA" id="ARBA00023034"/>
    </source>
</evidence>
<dbReference type="InterPro" id="IPR018108">
    <property type="entry name" value="MCP_transmembrane"/>
</dbReference>
<feature type="binding site" evidence="14">
    <location>
        <begin position="445"/>
        <end position="448"/>
    </location>
    <ligand>
        <name>GTP</name>
        <dbReference type="ChEBI" id="CHEBI:37565"/>
    </ligand>
</feature>
<dbReference type="PRINTS" id="PR00328">
    <property type="entry name" value="SAR1GTPBP"/>
</dbReference>
<evidence type="ECO:0000256" key="9">
    <source>
        <dbReference type="ARBA" id="ARBA00022927"/>
    </source>
</evidence>
<evidence type="ECO:0000256" key="2">
    <source>
        <dbReference type="ARBA" id="ARBA00004555"/>
    </source>
</evidence>
<keyword evidence="15" id="KW-0479">Metal-binding</keyword>
<dbReference type="InterPro" id="IPR023395">
    <property type="entry name" value="MCP_dom_sf"/>
</dbReference>
<comment type="caution">
    <text evidence="18">The sequence shown here is derived from an EMBL/GenBank/DDBJ whole genome shotgun (WGS) entry which is preliminary data.</text>
</comment>
<dbReference type="InterPro" id="IPR027417">
    <property type="entry name" value="P-loop_NTPase"/>
</dbReference>
<keyword evidence="13" id="KW-0449">Lipoprotein</keyword>
<protein>
    <submittedName>
        <fullName evidence="18">Uncharacterized protein</fullName>
    </submittedName>
</protein>
<evidence type="ECO:0000256" key="5">
    <source>
        <dbReference type="ARBA" id="ARBA00022692"/>
    </source>
</evidence>